<dbReference type="PANTHER" id="PTHR33570:SF2">
    <property type="entry name" value="CARBOXYMUCONOLACTONE DECARBOXYLASE-LIKE DOMAIN-CONTAINING PROTEIN"/>
    <property type="match status" value="1"/>
</dbReference>
<dbReference type="InterPro" id="IPR052512">
    <property type="entry name" value="4CMD/NDH-1_regulator"/>
</dbReference>
<comment type="caution">
    <text evidence="2">The sequence shown here is derived from an EMBL/GenBank/DDBJ whole genome shotgun (WGS) entry which is preliminary data.</text>
</comment>
<sequence length="273" mass="29281">MALASAAALAGAGTPPEDRIRAADEKYAALFAAERTPSATDPEFMNILQHFIFGEVFRIGELDDATRELITVVSLTTLQTLPQLKAHVAAAMNAGCSPLEIREAVYLCAPFIGFPRTLNAVAVFNEVMKEKGVALPLENAATVSEKNRRAEGARIQNALYGDEVQKSMRNLPGIYKDAVPNMLTDLCFGDFYTRAGLDARRRELLSLVALTALGAEKQLKAHVVGNLRAGNGKETMLAAMVQAAPYVGLPAALSAVSVIKDAEIENYAPIYGE</sequence>
<proteinExistence type="predicted"/>
<dbReference type="AlphaFoldDB" id="A0A9D1NLW3"/>
<dbReference type="GO" id="GO:0051920">
    <property type="term" value="F:peroxiredoxin activity"/>
    <property type="evidence" value="ECO:0007669"/>
    <property type="project" value="InterPro"/>
</dbReference>
<dbReference type="InterPro" id="IPR029032">
    <property type="entry name" value="AhpD-like"/>
</dbReference>
<feature type="domain" description="Carboxymuconolactone decarboxylase-like" evidence="1">
    <location>
        <begin position="179"/>
        <end position="260"/>
    </location>
</feature>
<dbReference type="PANTHER" id="PTHR33570">
    <property type="entry name" value="4-CARBOXYMUCONOLACTONE DECARBOXYLASE FAMILY PROTEIN"/>
    <property type="match status" value="1"/>
</dbReference>
<gene>
    <name evidence="2" type="ORF">IAC75_07195</name>
</gene>
<dbReference type="Pfam" id="PF02627">
    <property type="entry name" value="CMD"/>
    <property type="match status" value="2"/>
</dbReference>
<organism evidence="2 3">
    <name type="scientific">Candidatus Spyradosoma merdigallinarum</name>
    <dbReference type="NCBI Taxonomy" id="2840950"/>
    <lineage>
        <taxon>Bacteria</taxon>
        <taxon>Pseudomonadati</taxon>
        <taxon>Verrucomicrobiota</taxon>
        <taxon>Opitutia</taxon>
        <taxon>Opitutia incertae sedis</taxon>
        <taxon>Candidatus Spyradosoma</taxon>
    </lineage>
</organism>
<reference evidence="2" key="1">
    <citation type="submission" date="2020-10" db="EMBL/GenBank/DDBJ databases">
        <authorList>
            <person name="Gilroy R."/>
        </authorList>
    </citation>
    <scope>NUCLEOTIDE SEQUENCE</scope>
    <source>
        <strain evidence="2">10669</strain>
    </source>
</reference>
<evidence type="ECO:0000259" key="1">
    <source>
        <dbReference type="Pfam" id="PF02627"/>
    </source>
</evidence>
<reference evidence="2" key="2">
    <citation type="journal article" date="2021" name="PeerJ">
        <title>Extensive microbial diversity within the chicken gut microbiome revealed by metagenomics and culture.</title>
        <authorList>
            <person name="Gilroy R."/>
            <person name="Ravi A."/>
            <person name="Getino M."/>
            <person name="Pursley I."/>
            <person name="Horton D.L."/>
            <person name="Alikhan N.F."/>
            <person name="Baker D."/>
            <person name="Gharbi K."/>
            <person name="Hall N."/>
            <person name="Watson M."/>
            <person name="Adriaenssens E.M."/>
            <person name="Foster-Nyarko E."/>
            <person name="Jarju S."/>
            <person name="Secka A."/>
            <person name="Antonio M."/>
            <person name="Oren A."/>
            <person name="Chaudhuri R.R."/>
            <person name="La Ragione R."/>
            <person name="Hildebrand F."/>
            <person name="Pallen M.J."/>
        </authorList>
    </citation>
    <scope>NUCLEOTIDE SEQUENCE</scope>
    <source>
        <strain evidence="2">10669</strain>
    </source>
</reference>
<accession>A0A9D1NLW3</accession>
<evidence type="ECO:0000313" key="2">
    <source>
        <dbReference type="EMBL" id="HIV04912.1"/>
    </source>
</evidence>
<dbReference type="InterPro" id="IPR003779">
    <property type="entry name" value="CMD-like"/>
</dbReference>
<dbReference type="Gene3D" id="1.20.1290.10">
    <property type="entry name" value="AhpD-like"/>
    <property type="match status" value="1"/>
</dbReference>
<evidence type="ECO:0000313" key="3">
    <source>
        <dbReference type="Proteomes" id="UP000886812"/>
    </source>
</evidence>
<name>A0A9D1NLW3_9BACT</name>
<feature type="domain" description="Carboxymuconolactone decarboxylase-like" evidence="1">
    <location>
        <begin position="42"/>
        <end position="126"/>
    </location>
</feature>
<dbReference type="Proteomes" id="UP000886812">
    <property type="component" value="Unassembled WGS sequence"/>
</dbReference>
<dbReference type="EMBL" id="DVOG01000190">
    <property type="protein sequence ID" value="HIV04912.1"/>
    <property type="molecule type" value="Genomic_DNA"/>
</dbReference>
<protein>
    <submittedName>
        <fullName evidence="2">Carboxymuconolactone decarboxylase family protein</fullName>
    </submittedName>
</protein>
<dbReference type="SUPFAM" id="SSF69118">
    <property type="entry name" value="AhpD-like"/>
    <property type="match status" value="1"/>
</dbReference>